<feature type="compositionally biased region" description="Polar residues" evidence="1">
    <location>
        <begin position="239"/>
        <end position="264"/>
    </location>
</feature>
<gene>
    <name evidence="4" type="ORF">DB88DRAFT_476606</name>
</gene>
<dbReference type="PANTHER" id="PTHR31138">
    <property type="entry name" value="CHROMOSOME 19, WHOLE GENOME SHOTGUN SEQUENCE"/>
    <property type="match status" value="1"/>
</dbReference>
<feature type="domain" description="HAM1-like N-terminal" evidence="3">
    <location>
        <begin position="15"/>
        <end position="694"/>
    </location>
</feature>
<evidence type="ECO:0000259" key="3">
    <source>
        <dbReference type="Pfam" id="PF19343"/>
    </source>
</evidence>
<feature type="region of interest" description="Disordered" evidence="1">
    <location>
        <begin position="886"/>
        <end position="912"/>
    </location>
</feature>
<accession>A0AAD9FVL3</accession>
<feature type="region of interest" description="Disordered" evidence="1">
    <location>
        <begin position="177"/>
        <end position="345"/>
    </location>
</feature>
<dbReference type="SUPFAM" id="SSF55394">
    <property type="entry name" value="Bactericidal permeability-increasing protein, BPI"/>
    <property type="match status" value="1"/>
</dbReference>
<evidence type="ECO:0000259" key="2">
    <source>
        <dbReference type="Pfam" id="PF14613"/>
    </source>
</evidence>
<feature type="compositionally biased region" description="Basic and acidic residues" evidence="1">
    <location>
        <begin position="265"/>
        <end position="291"/>
    </location>
</feature>
<dbReference type="InterPro" id="IPR045967">
    <property type="entry name" value="HAM1-like_N"/>
</dbReference>
<organism evidence="4 5">
    <name type="scientific">Papiliotrema laurentii</name>
    <name type="common">Cryptococcus laurentii</name>
    <dbReference type="NCBI Taxonomy" id="5418"/>
    <lineage>
        <taxon>Eukaryota</taxon>
        <taxon>Fungi</taxon>
        <taxon>Dikarya</taxon>
        <taxon>Basidiomycota</taxon>
        <taxon>Agaricomycotina</taxon>
        <taxon>Tremellomycetes</taxon>
        <taxon>Tremellales</taxon>
        <taxon>Rhynchogastremaceae</taxon>
        <taxon>Papiliotrema</taxon>
    </lineage>
</organism>
<name>A0AAD9FVL3_PAPLA</name>
<dbReference type="PANTHER" id="PTHR31138:SF1">
    <property type="entry name" value="PDZ DOMAIN-CONTAINING PROTEIN"/>
    <property type="match status" value="1"/>
</dbReference>
<dbReference type="GO" id="GO:0008289">
    <property type="term" value="F:lipid binding"/>
    <property type="evidence" value="ECO:0007669"/>
    <property type="project" value="InterPro"/>
</dbReference>
<feature type="compositionally biased region" description="Basic and acidic residues" evidence="1">
    <location>
        <begin position="322"/>
        <end position="345"/>
    </location>
</feature>
<reference evidence="4" key="1">
    <citation type="submission" date="2023-02" db="EMBL/GenBank/DDBJ databases">
        <title>Identification and recombinant expression of a fungal hydrolase from Papiliotrema laurentii that hydrolyzes apple cutin and clears colloidal polyester polyurethane.</title>
        <authorList>
            <consortium name="DOE Joint Genome Institute"/>
            <person name="Roman V.A."/>
            <person name="Bojanowski C."/>
            <person name="Crable B.R."/>
            <person name="Wagner D.N."/>
            <person name="Hung C.S."/>
            <person name="Nadeau L.J."/>
            <person name="Schratz L."/>
            <person name="Haridas S."/>
            <person name="Pangilinan J."/>
            <person name="Lipzen A."/>
            <person name="Na H."/>
            <person name="Yan M."/>
            <person name="Ng V."/>
            <person name="Grigoriev I.V."/>
            <person name="Spatafora J.W."/>
            <person name="Barlow D."/>
            <person name="Biffinger J."/>
            <person name="Kelley-Loughnane N."/>
            <person name="Varaljay V.A."/>
            <person name="Crookes-Goodson W.J."/>
        </authorList>
    </citation>
    <scope>NUCLEOTIDE SEQUENCE</scope>
    <source>
        <strain evidence="4">5307AH</strain>
    </source>
</reference>
<dbReference type="Gene3D" id="3.15.10.10">
    <property type="entry name" value="Bactericidal permeability-increasing protein, domain 1"/>
    <property type="match status" value="1"/>
</dbReference>
<dbReference type="Proteomes" id="UP001182556">
    <property type="component" value="Unassembled WGS sequence"/>
</dbReference>
<evidence type="ECO:0000313" key="4">
    <source>
        <dbReference type="EMBL" id="KAK1927074.1"/>
    </source>
</evidence>
<feature type="compositionally biased region" description="Polar residues" evidence="1">
    <location>
        <begin position="306"/>
        <end position="321"/>
    </location>
</feature>
<proteinExistence type="predicted"/>
<dbReference type="InterPro" id="IPR017943">
    <property type="entry name" value="Bactericidal_perm-incr_a/b_dom"/>
</dbReference>
<keyword evidence="5" id="KW-1185">Reference proteome</keyword>
<protein>
    <submittedName>
        <fullName evidence="4">Uncharacterized protein</fullName>
    </submittedName>
</protein>
<dbReference type="Pfam" id="PF14613">
    <property type="entry name" value="HAM1_C"/>
    <property type="match status" value="1"/>
</dbReference>
<comment type="caution">
    <text evidence="4">The sequence shown here is derived from an EMBL/GenBank/DDBJ whole genome shotgun (WGS) entry which is preliminary data.</text>
</comment>
<evidence type="ECO:0000313" key="5">
    <source>
        <dbReference type="Proteomes" id="UP001182556"/>
    </source>
</evidence>
<feature type="domain" description="HAM1-like C-terminal" evidence="2">
    <location>
        <begin position="708"/>
        <end position="858"/>
    </location>
</feature>
<dbReference type="AlphaFoldDB" id="A0AAD9FVL3"/>
<dbReference type="Pfam" id="PF19343">
    <property type="entry name" value="HAM1_N"/>
    <property type="match status" value="1"/>
</dbReference>
<dbReference type="InterPro" id="IPR027842">
    <property type="entry name" value="HAM1-like_C"/>
</dbReference>
<sequence length="912" mass="101851">MSAGPTKSEISVNPSHNAVTVAASGKELEADIARKTKLWGVIKAFNDGRLPDNKQIDEALSYAEEHSFVDLKKLSPEGRVLIDDTRDIIETLRMMVREKNADELFQNAVWASYAGDPSRAKQDGVVPVSKDDVKKDADQAAAHLRVLLTLFVTNSEFRKIFKDLGFVGRDIFATTASKAADKARPSQHQLDQVDQEAPSKQWIGADGQRLGTQDTPDVALKGPSGSEVRYHPKDAPSDAQVTDHQGNTRSAGQAYNEAQQAKNDLQNKKEDVKAQAKDQARSHAQDLDASRDPNASLREQRDQVAGTANQKANEADANSPNVDRDQAEGEARNRANQLKEKIPEQHRQAAADAINTTKEIVQDAFPEERRDQFIYRLKKVVVECQEHKDYNEAMTWLLDTLENYNGHAKHVANKSTDAADQFKSDPGIADATLQFRTLLERFANGKSMDNIIKALDQIYTDAQNDSDLRNWFSNLNQFVRRSLLEPGYILEDDCEKEGQELRESGKHFFTEKYRGHQEALADEIQLWFTALADDPLNQRLGDDVKRLTKDLLFNEEGNLTFKPKLWKDIRTEILPEIVRRIGYVPIPRAEYSDDKIDLVVENLILSGPNIVPNIVEIEAHQRIKFSPYPSIQKRLETSHSLLRIATSQTQADIRDVAFAFRKKAGFPKLSDHGLADVVISGKGVSVDVEIESVTGRRDRVFKVNHVKVDIDTLKWSIRDSKHDLLYKFVRSTATGVIKKAIQTAVSAAIRTALDQAHEQLLQVRNTADDAKKSDETTRRQALKDLYARKERHAREKAHEVDKKTGTFKIVTDRDEQLNPELMHDAHKSSAKRLFKTEDFAASGQTWHSPAFSLLREDHPALGHTPKDLKEGAGHKSVNTSAVDAARGLTGNGNAATTTAPTTTTTGATSARV</sequence>
<dbReference type="EMBL" id="JAODAN010000001">
    <property type="protein sequence ID" value="KAK1927074.1"/>
    <property type="molecule type" value="Genomic_DNA"/>
</dbReference>
<evidence type="ECO:0000256" key="1">
    <source>
        <dbReference type="SAM" id="MobiDB-lite"/>
    </source>
</evidence>